<evidence type="ECO:0000313" key="1">
    <source>
        <dbReference type="EMBL" id="PWN53245.1"/>
    </source>
</evidence>
<dbReference type="EMBL" id="KZ819734">
    <property type="protein sequence ID" value="PWN53245.1"/>
    <property type="molecule type" value="Genomic_DNA"/>
</dbReference>
<name>A0ACD0P567_9BASI</name>
<accession>A0ACD0P567</accession>
<sequence>MVFSGLEAVLIKVAGIGLDERDLGKTLGQMKPKLERLHSLYGAHVCGEGGEYETLTLDSPLFKKRIVLKEVETVIHSDASFASVSYLRIKKAELVEKDAATCAKLSDLTVPPELDAIGEKTLAAATLEWVSREAQTIPVDDGEASSDDFPPLARPEGEHAVTARPLVSRRGRWIGIHNLVGTKSESSVSQSLESEVKLAFQMLEAAIKSQAPTLSLANVSHINLHLESQRLFPLVNNEYRKIFGSGPPTRACVEVETRTGPYNPASSGQTHSPSFRISAVAYDDGASCDAALDLPRVTVRKALHVQGRSYWAPANIGPYSQSVTVGERIFIAGQIGLRPTLLELPSSLNYTGKLREVALSLQHVRRVVKATLESRIDKGRGWIEGGVCWLEGSKVGDVKGAKEAERLKRSAHAAWISQSRSALKGLGKQVEEGEDLVDDDDGGRIDGEDDGLGAEDLRWDSSWLGKNTLAQEIPLLYATVPHGALPKGAAIEWQLTAHTGRSVVTESCIAGEPVNEDECEDETGPVGEGEASPIKTNSGGFDMNLDDEQRTVARCRFKILESARGGASFGVAAFKLCRSLGDQQPSGWDQDSISGLMNHLSSRAFSTSAFYASRKGFSHADIERLVKKLTSLHILLGGVSVPLLPTMPVPVSDLHFPTSDSNPSQGFDMALVWHGV</sequence>
<keyword evidence="2" id="KW-1185">Reference proteome</keyword>
<reference evidence="1 2" key="1">
    <citation type="journal article" date="2018" name="Mol. Biol. Evol.">
        <title>Broad Genomic Sampling Reveals a Smut Pathogenic Ancestry of the Fungal Clade Ustilaginomycotina.</title>
        <authorList>
            <person name="Kijpornyongpan T."/>
            <person name="Mondo S.J."/>
            <person name="Barry K."/>
            <person name="Sandor L."/>
            <person name="Lee J."/>
            <person name="Lipzen A."/>
            <person name="Pangilinan J."/>
            <person name="LaButti K."/>
            <person name="Hainaut M."/>
            <person name="Henrissat B."/>
            <person name="Grigoriev I.V."/>
            <person name="Spatafora J.W."/>
            <person name="Aime M.C."/>
        </authorList>
    </citation>
    <scope>NUCLEOTIDE SEQUENCE [LARGE SCALE GENOMIC DNA]</scope>
    <source>
        <strain evidence="1 2">SA 807</strain>
    </source>
</reference>
<evidence type="ECO:0000313" key="2">
    <source>
        <dbReference type="Proteomes" id="UP000245626"/>
    </source>
</evidence>
<organism evidence="1 2">
    <name type="scientific">Violaceomyces palustris</name>
    <dbReference type="NCBI Taxonomy" id="1673888"/>
    <lineage>
        <taxon>Eukaryota</taxon>
        <taxon>Fungi</taxon>
        <taxon>Dikarya</taxon>
        <taxon>Basidiomycota</taxon>
        <taxon>Ustilaginomycotina</taxon>
        <taxon>Ustilaginomycetes</taxon>
        <taxon>Violaceomycetales</taxon>
        <taxon>Violaceomycetaceae</taxon>
        <taxon>Violaceomyces</taxon>
    </lineage>
</organism>
<protein>
    <submittedName>
        <fullName evidence="1">Uncharacterized protein</fullName>
    </submittedName>
</protein>
<dbReference type="Proteomes" id="UP000245626">
    <property type="component" value="Unassembled WGS sequence"/>
</dbReference>
<proteinExistence type="predicted"/>
<gene>
    <name evidence="1" type="ORF">IE53DRAFT_196350</name>
</gene>